<dbReference type="InterPro" id="IPR051604">
    <property type="entry name" value="Ergot_Alk_Oxidoreductase"/>
</dbReference>
<dbReference type="InterPro" id="IPR036291">
    <property type="entry name" value="NAD(P)-bd_dom_sf"/>
</dbReference>
<feature type="compositionally biased region" description="Low complexity" evidence="1">
    <location>
        <begin position="12"/>
        <end position="22"/>
    </location>
</feature>
<evidence type="ECO:0000259" key="2">
    <source>
        <dbReference type="Pfam" id="PF05368"/>
    </source>
</evidence>
<dbReference type="Pfam" id="PF05368">
    <property type="entry name" value="NmrA"/>
    <property type="match status" value="1"/>
</dbReference>
<dbReference type="EMBL" id="JANLCM010000001">
    <property type="protein sequence ID" value="MCS5718737.1"/>
    <property type="molecule type" value="Genomic_DNA"/>
</dbReference>
<dbReference type="InterPro" id="IPR008030">
    <property type="entry name" value="NmrA-like"/>
</dbReference>
<reference evidence="3" key="1">
    <citation type="submission" date="2022-08" db="EMBL/GenBank/DDBJ databases">
        <authorList>
            <person name="Deng Y."/>
            <person name="Han X.-F."/>
            <person name="Zhang Y.-Q."/>
        </authorList>
    </citation>
    <scope>NUCLEOTIDE SEQUENCE</scope>
    <source>
        <strain evidence="3">CPCC 205763</strain>
    </source>
</reference>
<evidence type="ECO:0000313" key="4">
    <source>
        <dbReference type="Proteomes" id="UP001165584"/>
    </source>
</evidence>
<evidence type="ECO:0000313" key="3">
    <source>
        <dbReference type="EMBL" id="MCS5718737.1"/>
    </source>
</evidence>
<accession>A0ABT2GR89</accession>
<evidence type="ECO:0000256" key="1">
    <source>
        <dbReference type="SAM" id="MobiDB-lite"/>
    </source>
</evidence>
<name>A0ABT2GR89_9MICO</name>
<dbReference type="Gene3D" id="3.40.50.720">
    <property type="entry name" value="NAD(P)-binding Rossmann-like Domain"/>
    <property type="match status" value="1"/>
</dbReference>
<dbReference type="PANTHER" id="PTHR43162">
    <property type="match status" value="1"/>
</dbReference>
<dbReference type="RefSeq" id="WP_259507817.1">
    <property type="nucleotide sequence ID" value="NZ_JANLCM010000001.1"/>
</dbReference>
<dbReference type="PANTHER" id="PTHR43162:SF1">
    <property type="entry name" value="PRESTALK A DIFFERENTIATION PROTEIN A"/>
    <property type="match status" value="1"/>
</dbReference>
<dbReference type="Gene3D" id="3.90.25.10">
    <property type="entry name" value="UDP-galactose 4-epimerase, domain 1"/>
    <property type="match status" value="1"/>
</dbReference>
<feature type="region of interest" description="Disordered" evidence="1">
    <location>
        <begin position="1"/>
        <end position="28"/>
    </location>
</feature>
<protein>
    <submittedName>
        <fullName evidence="3">NmrA family NAD(P)-binding protein</fullName>
    </submittedName>
</protein>
<proteinExistence type="predicted"/>
<gene>
    <name evidence="3" type="ORF">N1027_11395</name>
</gene>
<feature type="domain" description="NmrA-like" evidence="2">
    <location>
        <begin position="20"/>
        <end position="249"/>
    </location>
</feature>
<organism evidence="3 4">
    <name type="scientific">Herbiconiux aconitum</name>
    <dbReference type="NCBI Taxonomy" id="2970913"/>
    <lineage>
        <taxon>Bacteria</taxon>
        <taxon>Bacillati</taxon>
        <taxon>Actinomycetota</taxon>
        <taxon>Actinomycetes</taxon>
        <taxon>Micrococcales</taxon>
        <taxon>Microbacteriaceae</taxon>
        <taxon>Herbiconiux</taxon>
    </lineage>
</organism>
<sequence length="291" mass="31130">MTNIESIPLHPPTSTTTPTLVLGGTGKTGRRVAERLRRTGVPVRALGRTTPIPFDWADRGTWDAAISGAKRVYLAYSPDLAVPGAVEAVKEITDRLVATGVERIVLLSGRGEPEAADAEDVVICSGVEWSVVRCSWFFQNFTEGYLRDPLVEGSLFLPAGSVSEPFVDAEDIADVAAAALVDSRHSGELYELTGPELLTFQQIVETVGTHTGRSIEYVPIPAEDYSQAALADGVPADVVTLLDYLFRVVLDGRNASLADGVQRALGREPGSFDAFARRSAAAGSWNAEEQS</sequence>
<dbReference type="SUPFAM" id="SSF51735">
    <property type="entry name" value="NAD(P)-binding Rossmann-fold domains"/>
    <property type="match status" value="1"/>
</dbReference>
<comment type="caution">
    <text evidence="3">The sequence shown here is derived from an EMBL/GenBank/DDBJ whole genome shotgun (WGS) entry which is preliminary data.</text>
</comment>
<keyword evidence="4" id="KW-1185">Reference proteome</keyword>
<dbReference type="Proteomes" id="UP001165584">
    <property type="component" value="Unassembled WGS sequence"/>
</dbReference>